<dbReference type="InterPro" id="IPR036691">
    <property type="entry name" value="Endo/exonu/phosph_ase_sf"/>
</dbReference>
<dbReference type="PANTHER" id="PTHR33273:SF4">
    <property type="entry name" value="ENDONUCLEASE_EXONUCLEASE_PHOSPHATASE DOMAIN-CONTAINING PROTEIN"/>
    <property type="match status" value="1"/>
</dbReference>
<protein>
    <recommendedName>
        <fullName evidence="1">Endonuclease/exonuclease/phosphatase domain-containing protein</fullName>
    </recommendedName>
</protein>
<dbReference type="EMBL" id="BGZK01000743">
    <property type="protein sequence ID" value="GBP58738.1"/>
    <property type="molecule type" value="Genomic_DNA"/>
</dbReference>
<evidence type="ECO:0000313" key="3">
    <source>
        <dbReference type="Proteomes" id="UP000299102"/>
    </source>
</evidence>
<dbReference type="AlphaFoldDB" id="A0A4C1X4T4"/>
<accession>A0A4C1X4T4</accession>
<dbReference type="GO" id="GO:0003824">
    <property type="term" value="F:catalytic activity"/>
    <property type="evidence" value="ECO:0007669"/>
    <property type="project" value="InterPro"/>
</dbReference>
<reference evidence="2 3" key="1">
    <citation type="journal article" date="2019" name="Commun. Biol.">
        <title>The bagworm genome reveals a unique fibroin gene that provides high tensile strength.</title>
        <authorList>
            <person name="Kono N."/>
            <person name="Nakamura H."/>
            <person name="Ohtoshi R."/>
            <person name="Tomita M."/>
            <person name="Numata K."/>
            <person name="Arakawa K."/>
        </authorList>
    </citation>
    <scope>NUCLEOTIDE SEQUENCE [LARGE SCALE GENOMIC DNA]</scope>
</reference>
<dbReference type="OrthoDB" id="415822at2759"/>
<keyword evidence="3" id="KW-1185">Reference proteome</keyword>
<gene>
    <name evidence="2" type="ORF">EVAR_35517_1</name>
</gene>
<evidence type="ECO:0000313" key="2">
    <source>
        <dbReference type="EMBL" id="GBP58738.1"/>
    </source>
</evidence>
<dbReference type="SUPFAM" id="SSF56219">
    <property type="entry name" value="DNase I-like"/>
    <property type="match status" value="1"/>
</dbReference>
<organism evidence="2 3">
    <name type="scientific">Eumeta variegata</name>
    <name type="common">Bagworm moth</name>
    <name type="synonym">Eumeta japonica</name>
    <dbReference type="NCBI Taxonomy" id="151549"/>
    <lineage>
        <taxon>Eukaryota</taxon>
        <taxon>Metazoa</taxon>
        <taxon>Ecdysozoa</taxon>
        <taxon>Arthropoda</taxon>
        <taxon>Hexapoda</taxon>
        <taxon>Insecta</taxon>
        <taxon>Pterygota</taxon>
        <taxon>Neoptera</taxon>
        <taxon>Endopterygota</taxon>
        <taxon>Lepidoptera</taxon>
        <taxon>Glossata</taxon>
        <taxon>Ditrysia</taxon>
        <taxon>Tineoidea</taxon>
        <taxon>Psychidae</taxon>
        <taxon>Oiketicinae</taxon>
        <taxon>Eumeta</taxon>
    </lineage>
</organism>
<comment type="caution">
    <text evidence="2">The sequence shown here is derived from an EMBL/GenBank/DDBJ whole genome shotgun (WGS) entry which is preliminary data.</text>
</comment>
<dbReference type="InterPro" id="IPR005135">
    <property type="entry name" value="Endo/exonuclease/phosphatase"/>
</dbReference>
<evidence type="ECO:0000259" key="1">
    <source>
        <dbReference type="Pfam" id="PF14529"/>
    </source>
</evidence>
<proteinExistence type="predicted"/>
<dbReference type="Gene3D" id="3.60.10.10">
    <property type="entry name" value="Endonuclease/exonuclease/phosphatase"/>
    <property type="match status" value="1"/>
</dbReference>
<dbReference type="PANTHER" id="PTHR33273">
    <property type="entry name" value="DOMAIN-CONTAINING PROTEIN, PUTATIVE-RELATED"/>
    <property type="match status" value="1"/>
</dbReference>
<dbReference type="Proteomes" id="UP000299102">
    <property type="component" value="Unassembled WGS sequence"/>
</dbReference>
<sequence length="383" mass="42192">MPAPKPTQKKPRRAAMRPDALIIRPKEKEKYSDILSRIKTAVPSEQVGNTVNKIRKTAAGDMLITLCKGSADKGKVLWETNAGILEEDAKVIGTSPEDDLEIRDLDDTTTIEDILAALQKAAGNDCGITAEAIKIRKAFRGTQTAVKARLTDPNSASNVEKKDTQSPSATSQLNVHYALNNSVQRMLLTMPAQIDAQSIKRHSRRYRIDENEDIPAFNISHCEAAHDLLMQTVRDLKLNLVLISEPYKHLNDKLWETDRTSKAVIWSCGKLPFQSIVNNKSAGFVAASVDGINIYSCYAPPSLSIVEFTDFLGKLTEDAKQLHPVAIAGDFNSSEVDWGSKQTNARGRALLKAFTTIDVVLLNYGDTPTYIKGDACSTFCLRM</sequence>
<dbReference type="Pfam" id="PF14529">
    <property type="entry name" value="Exo_endo_phos_2"/>
    <property type="match status" value="1"/>
</dbReference>
<name>A0A4C1X4T4_EUMVA</name>
<feature type="domain" description="Endonuclease/exonuclease/phosphatase" evidence="1">
    <location>
        <begin position="292"/>
        <end position="377"/>
    </location>
</feature>